<dbReference type="Proteomes" id="UP001187192">
    <property type="component" value="Unassembled WGS sequence"/>
</dbReference>
<feature type="domain" description="RRM" evidence="4">
    <location>
        <begin position="300"/>
        <end position="377"/>
    </location>
</feature>
<evidence type="ECO:0000313" key="6">
    <source>
        <dbReference type="EMBL" id="GMN42098.1"/>
    </source>
</evidence>
<comment type="caution">
    <text evidence="6">The sequence shown here is derived from an EMBL/GenBank/DDBJ whole genome shotgun (WGS) entry which is preliminary data.</text>
</comment>
<dbReference type="GO" id="GO:0003729">
    <property type="term" value="F:mRNA binding"/>
    <property type="evidence" value="ECO:0007669"/>
    <property type="project" value="TreeGrafter"/>
</dbReference>
<dbReference type="Pfam" id="PF02136">
    <property type="entry name" value="NTF2"/>
    <property type="match status" value="1"/>
</dbReference>
<dbReference type="SMART" id="SM00360">
    <property type="entry name" value="RRM"/>
    <property type="match status" value="1"/>
</dbReference>
<dbReference type="Pfam" id="PF00076">
    <property type="entry name" value="RRM_1"/>
    <property type="match status" value="1"/>
</dbReference>
<feature type="compositionally biased region" description="Gly residues" evidence="3">
    <location>
        <begin position="428"/>
        <end position="437"/>
    </location>
</feature>
<dbReference type="CDD" id="cd00780">
    <property type="entry name" value="NTF2"/>
    <property type="match status" value="1"/>
</dbReference>
<dbReference type="AlphaFoldDB" id="A0AA88D0L4"/>
<protein>
    <recommendedName>
        <fullName evidence="8">G3BP-like protein</fullName>
    </recommendedName>
</protein>
<dbReference type="FunFam" id="3.10.450.50:FF:000003">
    <property type="entry name" value="Nuclear transport factor 2 family protein"/>
    <property type="match status" value="1"/>
</dbReference>
<feature type="region of interest" description="Disordered" evidence="3">
    <location>
        <begin position="381"/>
        <end position="459"/>
    </location>
</feature>
<evidence type="ECO:0000256" key="1">
    <source>
        <dbReference type="ARBA" id="ARBA00022884"/>
    </source>
</evidence>
<reference evidence="6" key="1">
    <citation type="submission" date="2023-07" db="EMBL/GenBank/DDBJ databases">
        <title>draft genome sequence of fig (Ficus carica).</title>
        <authorList>
            <person name="Takahashi T."/>
            <person name="Nishimura K."/>
        </authorList>
    </citation>
    <scope>NUCLEOTIDE SEQUENCE</scope>
</reference>
<dbReference type="PANTHER" id="PTHR10693">
    <property type="entry name" value="RAS GTPASE-ACTIVATING PROTEIN-BINDING PROTEIN"/>
    <property type="match status" value="1"/>
</dbReference>
<evidence type="ECO:0000256" key="2">
    <source>
        <dbReference type="PROSITE-ProRule" id="PRU00176"/>
    </source>
</evidence>
<dbReference type="GO" id="GO:1990904">
    <property type="term" value="C:ribonucleoprotein complex"/>
    <property type="evidence" value="ECO:0007669"/>
    <property type="project" value="TreeGrafter"/>
</dbReference>
<feature type="domain" description="NTF2" evidence="5">
    <location>
        <begin position="17"/>
        <end position="133"/>
    </location>
</feature>
<dbReference type="PROSITE" id="PS50177">
    <property type="entry name" value="NTF2_DOMAIN"/>
    <property type="match status" value="1"/>
</dbReference>
<dbReference type="FunFam" id="3.30.70.330:FF:001141">
    <property type="entry name" value="Ras GTPase-activating protein-binding protein 1"/>
    <property type="match status" value="1"/>
</dbReference>
<organism evidence="6 7">
    <name type="scientific">Ficus carica</name>
    <name type="common">Common fig</name>
    <dbReference type="NCBI Taxonomy" id="3494"/>
    <lineage>
        <taxon>Eukaryota</taxon>
        <taxon>Viridiplantae</taxon>
        <taxon>Streptophyta</taxon>
        <taxon>Embryophyta</taxon>
        <taxon>Tracheophyta</taxon>
        <taxon>Spermatophyta</taxon>
        <taxon>Magnoliopsida</taxon>
        <taxon>eudicotyledons</taxon>
        <taxon>Gunneridae</taxon>
        <taxon>Pentapetalae</taxon>
        <taxon>rosids</taxon>
        <taxon>fabids</taxon>
        <taxon>Rosales</taxon>
        <taxon>Moraceae</taxon>
        <taxon>Ficeae</taxon>
        <taxon>Ficus</taxon>
    </lineage>
</organism>
<dbReference type="InterPro" id="IPR012677">
    <property type="entry name" value="Nucleotide-bd_a/b_plait_sf"/>
</dbReference>
<proteinExistence type="predicted"/>
<keyword evidence="7" id="KW-1185">Reference proteome</keyword>
<feature type="compositionally biased region" description="Polar residues" evidence="3">
    <location>
        <begin position="407"/>
        <end position="418"/>
    </location>
</feature>
<dbReference type="Gramene" id="FCD_00025349-RA">
    <property type="protein sequence ID" value="FCD_00025349-RA:cds"/>
    <property type="gene ID" value="FCD_00025349"/>
</dbReference>
<dbReference type="InterPro" id="IPR032710">
    <property type="entry name" value="NTF2-like_dom_sf"/>
</dbReference>
<accession>A0AA88D0L4</accession>
<dbReference type="Gene3D" id="3.10.450.50">
    <property type="match status" value="1"/>
</dbReference>
<evidence type="ECO:0000313" key="7">
    <source>
        <dbReference type="Proteomes" id="UP001187192"/>
    </source>
</evidence>
<dbReference type="InterPro" id="IPR000504">
    <property type="entry name" value="RRM_dom"/>
</dbReference>
<gene>
    <name evidence="6" type="ORF">TIFTF001_011315</name>
</gene>
<dbReference type="InterPro" id="IPR039539">
    <property type="entry name" value="Ras_GTPase_bind_prot"/>
</dbReference>
<feature type="compositionally biased region" description="Polar residues" evidence="3">
    <location>
        <begin position="282"/>
        <end position="291"/>
    </location>
</feature>
<dbReference type="InterPro" id="IPR035979">
    <property type="entry name" value="RBD_domain_sf"/>
</dbReference>
<dbReference type="SUPFAM" id="SSF54427">
    <property type="entry name" value="NTF2-like"/>
    <property type="match status" value="1"/>
</dbReference>
<dbReference type="SUPFAM" id="SSF54928">
    <property type="entry name" value="RNA-binding domain, RBD"/>
    <property type="match status" value="1"/>
</dbReference>
<evidence type="ECO:0000259" key="4">
    <source>
        <dbReference type="PROSITE" id="PS50102"/>
    </source>
</evidence>
<dbReference type="PROSITE" id="PS50102">
    <property type="entry name" value="RRM"/>
    <property type="match status" value="1"/>
</dbReference>
<keyword evidence="1 2" id="KW-0694">RNA-binding</keyword>
<dbReference type="InterPro" id="IPR018222">
    <property type="entry name" value="Nuclear_transport_factor_2_euk"/>
</dbReference>
<dbReference type="GO" id="GO:0005829">
    <property type="term" value="C:cytosol"/>
    <property type="evidence" value="ECO:0007669"/>
    <property type="project" value="TreeGrafter"/>
</dbReference>
<evidence type="ECO:0000256" key="3">
    <source>
        <dbReference type="SAM" id="MobiDB-lite"/>
    </source>
</evidence>
<dbReference type="InterPro" id="IPR002075">
    <property type="entry name" value="NTF2_dom"/>
</dbReference>
<dbReference type="Gene3D" id="3.30.70.330">
    <property type="match status" value="1"/>
</dbReference>
<evidence type="ECO:0008006" key="8">
    <source>
        <dbReference type="Google" id="ProtNLM"/>
    </source>
</evidence>
<name>A0AA88D0L4_FICCA</name>
<dbReference type="CDD" id="cd00590">
    <property type="entry name" value="RRM_SF"/>
    <property type="match status" value="1"/>
</dbReference>
<dbReference type="PANTHER" id="PTHR10693:SF52">
    <property type="entry name" value="RAS GTPASE-ACTIVATING BINDING-LIKE PROTEIN"/>
    <property type="match status" value="1"/>
</dbReference>
<feature type="region of interest" description="Disordered" evidence="3">
    <location>
        <begin position="254"/>
        <end position="298"/>
    </location>
</feature>
<sequence length="459" mass="49964">MALQTASTPTAPSAQVVGNAFVEQYYHILHHSPKLVYRFYQDSSVLSRPDSDGVMTSVTTMQGINEKILSFDYEECKVEIKTADAQKSYKDGVNVLVTGSLMGKDNLKRKFVQSFFLAPQDNGYFVLNDIFRYVEDGELLENRPVDGVDETTTVPLTPYPEPTHVPDPPAPDPVTSHQELDKTVVENRYDGSENERRLVNVEASVVESHGNDVLVEVESAYLAIPEDAPKKSYASIVRVAKGSPGLNKVYVPTNTAKVTPKRTENQPHGSAMPASVPELSAPSGTSTPESSNDNEEAEGHSIYVRNLPFSVTAAQLEMEFKRFGPIKQGGVQVRNNKQQGYCFGFVEFQSFSSMDSAIQASPITIGGRQAVVEIKRTTTRVGSNARGGRLPSGRGGFRSDSFRGRGNYTSGQSFGRNEYNNRGEFSGRGRGSAGRAGDGYQRGRSGRPSGPKHNAAGST</sequence>
<dbReference type="EMBL" id="BTGU01000014">
    <property type="protein sequence ID" value="GMN42098.1"/>
    <property type="molecule type" value="Genomic_DNA"/>
</dbReference>
<evidence type="ECO:0000259" key="5">
    <source>
        <dbReference type="PROSITE" id="PS50177"/>
    </source>
</evidence>